<comment type="caution">
    <text evidence="1">The sequence shown here is derived from an EMBL/GenBank/DDBJ whole genome shotgun (WGS) entry which is preliminary data.</text>
</comment>
<sequence>MRSADPLAALSSTIVMLCYSSATLSNITDQSPLVGGCSSLAFGASQVRIDRNCRLWCHVPLSGSIHKWGIYIDSAFDQSSSRTGGGCMVGIRRPARLQQPL</sequence>
<proteinExistence type="predicted"/>
<gene>
    <name evidence="1" type="ORF">Tco_0875107</name>
</gene>
<dbReference type="Proteomes" id="UP001151760">
    <property type="component" value="Unassembled WGS sequence"/>
</dbReference>
<evidence type="ECO:0000313" key="1">
    <source>
        <dbReference type="EMBL" id="GJT16401.1"/>
    </source>
</evidence>
<name>A0ABQ5BNI8_9ASTR</name>
<keyword evidence="2" id="KW-1185">Reference proteome</keyword>
<reference evidence="1" key="1">
    <citation type="journal article" date="2022" name="Int. J. Mol. Sci.">
        <title>Draft Genome of Tanacetum Coccineum: Genomic Comparison of Closely Related Tanacetum-Family Plants.</title>
        <authorList>
            <person name="Yamashiro T."/>
            <person name="Shiraishi A."/>
            <person name="Nakayama K."/>
            <person name="Satake H."/>
        </authorList>
    </citation>
    <scope>NUCLEOTIDE SEQUENCE</scope>
</reference>
<accession>A0ABQ5BNI8</accession>
<dbReference type="EMBL" id="BQNB010013470">
    <property type="protein sequence ID" value="GJT16401.1"/>
    <property type="molecule type" value="Genomic_DNA"/>
</dbReference>
<protein>
    <recommendedName>
        <fullName evidence="3">Secreted protein</fullName>
    </recommendedName>
</protein>
<reference evidence="1" key="2">
    <citation type="submission" date="2022-01" db="EMBL/GenBank/DDBJ databases">
        <authorList>
            <person name="Yamashiro T."/>
            <person name="Shiraishi A."/>
            <person name="Satake H."/>
            <person name="Nakayama K."/>
        </authorList>
    </citation>
    <scope>NUCLEOTIDE SEQUENCE</scope>
</reference>
<evidence type="ECO:0008006" key="3">
    <source>
        <dbReference type="Google" id="ProtNLM"/>
    </source>
</evidence>
<evidence type="ECO:0000313" key="2">
    <source>
        <dbReference type="Proteomes" id="UP001151760"/>
    </source>
</evidence>
<organism evidence="1 2">
    <name type="scientific">Tanacetum coccineum</name>
    <dbReference type="NCBI Taxonomy" id="301880"/>
    <lineage>
        <taxon>Eukaryota</taxon>
        <taxon>Viridiplantae</taxon>
        <taxon>Streptophyta</taxon>
        <taxon>Embryophyta</taxon>
        <taxon>Tracheophyta</taxon>
        <taxon>Spermatophyta</taxon>
        <taxon>Magnoliopsida</taxon>
        <taxon>eudicotyledons</taxon>
        <taxon>Gunneridae</taxon>
        <taxon>Pentapetalae</taxon>
        <taxon>asterids</taxon>
        <taxon>campanulids</taxon>
        <taxon>Asterales</taxon>
        <taxon>Asteraceae</taxon>
        <taxon>Asteroideae</taxon>
        <taxon>Anthemideae</taxon>
        <taxon>Anthemidinae</taxon>
        <taxon>Tanacetum</taxon>
    </lineage>
</organism>